<gene>
    <name evidence="2" type="ORF">SAMN04488056_109117</name>
</gene>
<keyword evidence="1" id="KW-1133">Transmembrane helix</keyword>
<protein>
    <submittedName>
        <fullName evidence="2">Uncharacterized protein</fullName>
    </submittedName>
</protein>
<evidence type="ECO:0000313" key="3">
    <source>
        <dbReference type="Proteomes" id="UP000199236"/>
    </source>
</evidence>
<name>A0A1I5IPI4_9HYPH</name>
<reference evidence="2 3" key="1">
    <citation type="submission" date="2016-10" db="EMBL/GenBank/DDBJ databases">
        <authorList>
            <person name="de Groot N.N."/>
        </authorList>
    </citation>
    <scope>NUCLEOTIDE SEQUENCE [LARGE SCALE GENOMIC DNA]</scope>
    <source>
        <strain evidence="2 3">CGMCC 1.9157</strain>
    </source>
</reference>
<keyword evidence="1" id="KW-0812">Transmembrane</keyword>
<evidence type="ECO:0000313" key="2">
    <source>
        <dbReference type="EMBL" id="SFO62343.1"/>
    </source>
</evidence>
<dbReference type="OrthoDB" id="9839178at2"/>
<keyword evidence="1" id="KW-0472">Membrane</keyword>
<dbReference type="AlphaFoldDB" id="A0A1I5IPI4"/>
<feature type="transmembrane region" description="Helical" evidence="1">
    <location>
        <begin position="7"/>
        <end position="25"/>
    </location>
</feature>
<dbReference type="RefSeq" id="WP_090074019.1">
    <property type="nucleotide sequence ID" value="NZ_FOVR01000009.1"/>
</dbReference>
<accession>A0A1I5IPI4</accession>
<organism evidence="2 3">
    <name type="scientific">Cohaesibacter marisflavi</name>
    <dbReference type="NCBI Taxonomy" id="655353"/>
    <lineage>
        <taxon>Bacteria</taxon>
        <taxon>Pseudomonadati</taxon>
        <taxon>Pseudomonadota</taxon>
        <taxon>Alphaproteobacteria</taxon>
        <taxon>Hyphomicrobiales</taxon>
        <taxon>Cohaesibacteraceae</taxon>
    </lineage>
</organism>
<evidence type="ECO:0000256" key="1">
    <source>
        <dbReference type="SAM" id="Phobius"/>
    </source>
</evidence>
<sequence>MSAFSRTLRIVLIASMFMFSIYILLNIPILTVTVERPLSKTYEGPGFSEQSKRVAPYSDMAAPFDMAAHSSKQVFQICGLAHPVTLDESDVFSIIRKGGRDADVAREMLRKGKSRCAILGTLERLHGR</sequence>
<proteinExistence type="predicted"/>
<dbReference type="EMBL" id="FOVR01000009">
    <property type="protein sequence ID" value="SFO62343.1"/>
    <property type="molecule type" value="Genomic_DNA"/>
</dbReference>
<keyword evidence="3" id="KW-1185">Reference proteome</keyword>
<dbReference type="Proteomes" id="UP000199236">
    <property type="component" value="Unassembled WGS sequence"/>
</dbReference>